<protein>
    <submittedName>
        <fullName evidence="4">Putative uridylyltransferase</fullName>
        <ecNumber evidence="4">2.7.7.-</ecNumber>
    </submittedName>
</protein>
<dbReference type="PANTHER" id="PTHR11952:SF2">
    <property type="entry name" value="LD24639P"/>
    <property type="match status" value="1"/>
</dbReference>
<name>A0A517PAS3_9PLAN</name>
<sequence>MPTAPPPDLVARLHATGDAHLLRFWDELDDAGRDRLATQLADLDFAAARRLYEAKRSGPDASGDGAAAAGRAAPPAAVVRLATTDREAADRQAASAVGEELLKSGAVGAILVAGGQGTRLGFDKPKGMFPVGPVSGATLFELLAGQLKARARAAGVAIPLYVMTSPATDAPTRAEFAARDYYGLGEENVVFFRQGTMPAVDDATGRALLAAKDEVAVSPDGHGGLVAALKNRGVLEDMRERSVSTLYYHQVDNPTAIVCDPAFLGAHKRLGGQVSTKVVAKVAPAEKMGVVCDVDGVTQIIEYSDLPDDVAAKTDADGGLLLWAGNTAIHCFERSFLERLADEGQRFDETGAGAGLPFHVAHKKVPHLNDAGEPVEPAEPNAYKFERFIFDALPLADVAPVVETDRAREFNPVKNAEGADSPATAKAALTALHHGWLKAAGAVVAEGVTVEILPAFALDAAGVKAKVTPGTRFDQDAVLK</sequence>
<evidence type="ECO:0000313" key="4">
    <source>
        <dbReference type="EMBL" id="QDT16472.1"/>
    </source>
</evidence>
<dbReference type="InterPro" id="IPR029044">
    <property type="entry name" value="Nucleotide-diphossugar_trans"/>
</dbReference>
<proteinExistence type="inferred from homology"/>
<organism evidence="4 5">
    <name type="scientific">Alienimonas californiensis</name>
    <dbReference type="NCBI Taxonomy" id="2527989"/>
    <lineage>
        <taxon>Bacteria</taxon>
        <taxon>Pseudomonadati</taxon>
        <taxon>Planctomycetota</taxon>
        <taxon>Planctomycetia</taxon>
        <taxon>Planctomycetales</taxon>
        <taxon>Planctomycetaceae</taxon>
        <taxon>Alienimonas</taxon>
    </lineage>
</organism>
<evidence type="ECO:0000256" key="1">
    <source>
        <dbReference type="ARBA" id="ARBA00010401"/>
    </source>
</evidence>
<gene>
    <name evidence="4" type="ORF">CA12_25760</name>
</gene>
<comment type="similarity">
    <text evidence="1">Belongs to the UDPGP type 1 family.</text>
</comment>
<dbReference type="Proteomes" id="UP000318741">
    <property type="component" value="Chromosome"/>
</dbReference>
<dbReference type="InterPro" id="IPR039741">
    <property type="entry name" value="UDP-sugar_pyrophosphorylase"/>
</dbReference>
<keyword evidence="3 4" id="KW-0548">Nucleotidyltransferase</keyword>
<dbReference type="InterPro" id="IPR002618">
    <property type="entry name" value="UDPGP_fam"/>
</dbReference>
<evidence type="ECO:0000313" key="5">
    <source>
        <dbReference type="Proteomes" id="UP000318741"/>
    </source>
</evidence>
<dbReference type="Pfam" id="PF01704">
    <property type="entry name" value="UDPGP"/>
    <property type="match status" value="1"/>
</dbReference>
<dbReference type="CDD" id="cd04193">
    <property type="entry name" value="UDPGlcNAc_PPase"/>
    <property type="match status" value="1"/>
</dbReference>
<keyword evidence="5" id="KW-1185">Reference proteome</keyword>
<dbReference type="OrthoDB" id="9806910at2"/>
<dbReference type="Gene3D" id="3.90.550.10">
    <property type="entry name" value="Spore Coat Polysaccharide Biosynthesis Protein SpsA, Chain A"/>
    <property type="match status" value="1"/>
</dbReference>
<evidence type="ECO:0000256" key="3">
    <source>
        <dbReference type="ARBA" id="ARBA00022695"/>
    </source>
</evidence>
<accession>A0A517PAS3</accession>
<dbReference type="SUPFAM" id="SSF53448">
    <property type="entry name" value="Nucleotide-diphospho-sugar transferases"/>
    <property type="match status" value="1"/>
</dbReference>
<dbReference type="AlphaFoldDB" id="A0A517PAS3"/>
<dbReference type="KEGG" id="acaf:CA12_25760"/>
<dbReference type="GO" id="GO:0070569">
    <property type="term" value="F:uridylyltransferase activity"/>
    <property type="evidence" value="ECO:0007669"/>
    <property type="project" value="InterPro"/>
</dbReference>
<evidence type="ECO:0000256" key="2">
    <source>
        <dbReference type="ARBA" id="ARBA00022679"/>
    </source>
</evidence>
<reference evidence="4 5" key="1">
    <citation type="submission" date="2019-02" db="EMBL/GenBank/DDBJ databases">
        <title>Deep-cultivation of Planctomycetes and their phenomic and genomic characterization uncovers novel biology.</title>
        <authorList>
            <person name="Wiegand S."/>
            <person name="Jogler M."/>
            <person name="Boedeker C."/>
            <person name="Pinto D."/>
            <person name="Vollmers J."/>
            <person name="Rivas-Marin E."/>
            <person name="Kohn T."/>
            <person name="Peeters S.H."/>
            <person name="Heuer A."/>
            <person name="Rast P."/>
            <person name="Oberbeckmann S."/>
            <person name="Bunk B."/>
            <person name="Jeske O."/>
            <person name="Meyerdierks A."/>
            <person name="Storesund J.E."/>
            <person name="Kallscheuer N."/>
            <person name="Luecker S."/>
            <person name="Lage O.M."/>
            <person name="Pohl T."/>
            <person name="Merkel B.J."/>
            <person name="Hornburger P."/>
            <person name="Mueller R.-W."/>
            <person name="Bruemmer F."/>
            <person name="Labrenz M."/>
            <person name="Spormann A.M."/>
            <person name="Op den Camp H."/>
            <person name="Overmann J."/>
            <person name="Amann R."/>
            <person name="Jetten M.S.M."/>
            <person name="Mascher T."/>
            <person name="Medema M.H."/>
            <person name="Devos D.P."/>
            <person name="Kaster A.-K."/>
            <person name="Ovreas L."/>
            <person name="Rohde M."/>
            <person name="Galperin M.Y."/>
            <person name="Jogler C."/>
        </authorList>
    </citation>
    <scope>NUCLEOTIDE SEQUENCE [LARGE SCALE GENOMIC DNA]</scope>
    <source>
        <strain evidence="4 5">CA12</strain>
    </source>
</reference>
<keyword evidence="2 4" id="KW-0808">Transferase</keyword>
<dbReference type="EC" id="2.7.7.-" evidence="4"/>
<dbReference type="EMBL" id="CP036265">
    <property type="protein sequence ID" value="QDT16472.1"/>
    <property type="molecule type" value="Genomic_DNA"/>
</dbReference>
<dbReference type="PANTHER" id="PTHR11952">
    <property type="entry name" value="UDP- GLUCOSE PYROPHOSPHORYLASE"/>
    <property type="match status" value="1"/>
</dbReference>